<dbReference type="Gene3D" id="2.40.70.10">
    <property type="entry name" value="Acid Proteases"/>
    <property type="match status" value="1"/>
</dbReference>
<dbReference type="GO" id="GO:0003677">
    <property type="term" value="F:DNA binding"/>
    <property type="evidence" value="ECO:0007669"/>
    <property type="project" value="UniProtKB-KW"/>
</dbReference>
<dbReference type="Gene3D" id="1.10.340.70">
    <property type="match status" value="1"/>
</dbReference>
<dbReference type="InterPro" id="IPR043128">
    <property type="entry name" value="Rev_trsase/Diguanyl_cyclase"/>
</dbReference>
<evidence type="ECO:0000256" key="4">
    <source>
        <dbReference type="ARBA" id="ARBA00022722"/>
    </source>
</evidence>
<keyword evidence="6" id="KW-0378">Hydrolase</keyword>
<dbReference type="InterPro" id="IPR012337">
    <property type="entry name" value="RNaseH-like_sf"/>
</dbReference>
<organism evidence="12 13">
    <name type="scientific">Sinanodonta woodiana</name>
    <name type="common">Chinese pond mussel</name>
    <name type="synonym">Anodonta woodiana</name>
    <dbReference type="NCBI Taxonomy" id="1069815"/>
    <lineage>
        <taxon>Eukaryota</taxon>
        <taxon>Metazoa</taxon>
        <taxon>Spiralia</taxon>
        <taxon>Lophotrochozoa</taxon>
        <taxon>Mollusca</taxon>
        <taxon>Bivalvia</taxon>
        <taxon>Autobranchia</taxon>
        <taxon>Heteroconchia</taxon>
        <taxon>Palaeoheterodonta</taxon>
        <taxon>Unionida</taxon>
        <taxon>Unionoidea</taxon>
        <taxon>Unionidae</taxon>
        <taxon>Unioninae</taxon>
        <taxon>Sinanodonta</taxon>
    </lineage>
</organism>
<keyword evidence="6" id="KW-0255">Endonuclease</keyword>
<dbReference type="InterPro" id="IPR050951">
    <property type="entry name" value="Retrovirus_Pol_polyprotein"/>
</dbReference>
<proteinExistence type="predicted"/>
<keyword evidence="1" id="KW-0645">Protease</keyword>
<comment type="caution">
    <text evidence="12">The sequence shown here is derived from an EMBL/GenBank/DDBJ whole genome shotgun (WGS) entry which is preliminary data.</text>
</comment>
<dbReference type="InterPro" id="IPR021109">
    <property type="entry name" value="Peptidase_aspartic_dom_sf"/>
</dbReference>
<dbReference type="Pfam" id="PF17919">
    <property type="entry name" value="RT_RNaseH_2"/>
    <property type="match status" value="1"/>
</dbReference>
<dbReference type="CDD" id="cd00303">
    <property type="entry name" value="retropepsin_like"/>
    <property type="match status" value="1"/>
</dbReference>
<keyword evidence="3" id="KW-0548">Nucleotidyltransferase</keyword>
<reference evidence="12 13" key="1">
    <citation type="submission" date="2024-11" db="EMBL/GenBank/DDBJ databases">
        <title>Chromosome-level genome assembly of the freshwater bivalve Anodonta woodiana.</title>
        <authorList>
            <person name="Chen X."/>
        </authorList>
    </citation>
    <scope>NUCLEOTIDE SEQUENCE [LARGE SCALE GENOMIC DNA]</scope>
    <source>
        <strain evidence="12">MN2024</strain>
        <tissue evidence="12">Gills</tissue>
    </source>
</reference>
<dbReference type="SUPFAM" id="SSF53098">
    <property type="entry name" value="Ribonuclease H-like"/>
    <property type="match status" value="1"/>
</dbReference>
<keyword evidence="9" id="KW-0479">Metal-binding</keyword>
<dbReference type="InterPro" id="IPR036397">
    <property type="entry name" value="RNaseH_sf"/>
</dbReference>
<dbReference type="Gene3D" id="4.10.60.10">
    <property type="entry name" value="Zinc finger, CCHC-type"/>
    <property type="match status" value="1"/>
</dbReference>
<dbReference type="InterPro" id="IPR001584">
    <property type="entry name" value="Integrase_cat-core"/>
</dbReference>
<evidence type="ECO:0000256" key="1">
    <source>
        <dbReference type="ARBA" id="ARBA00022670"/>
    </source>
</evidence>
<evidence type="ECO:0000313" key="12">
    <source>
        <dbReference type="EMBL" id="KAL3879165.1"/>
    </source>
</evidence>
<dbReference type="EMBL" id="JBJQND010000004">
    <property type="protein sequence ID" value="KAL3879165.1"/>
    <property type="molecule type" value="Genomic_DNA"/>
</dbReference>
<keyword evidence="2" id="KW-0808">Transferase</keyword>
<evidence type="ECO:0000313" key="13">
    <source>
        <dbReference type="Proteomes" id="UP001634394"/>
    </source>
</evidence>
<dbReference type="PROSITE" id="PS50158">
    <property type="entry name" value="ZF_CCHC"/>
    <property type="match status" value="1"/>
</dbReference>
<dbReference type="InterPro" id="IPR043502">
    <property type="entry name" value="DNA/RNA_pol_sf"/>
</dbReference>
<dbReference type="Gene3D" id="3.30.420.10">
    <property type="entry name" value="Ribonuclease H-like superfamily/Ribonuclease H"/>
    <property type="match status" value="2"/>
</dbReference>
<dbReference type="GO" id="GO:0006508">
    <property type="term" value="P:proteolysis"/>
    <property type="evidence" value="ECO:0007669"/>
    <property type="project" value="UniProtKB-KW"/>
</dbReference>
<sequence>MPFKVKLQAYDHERGEDIVTFLAEFESIAKHAKWSDELKVLQLRTLLTGEARYVATQACGNYLELRKGLIDRFGKRPHEHFVTLVSLTKESTETYTIVEAAEDYIPANVQHQKQKNEAHLNKSGKNNNMNIHNTQQQAKLTSTSDQSNQKNRQCYRCNQWGHIARHCPTDDMKHRSNPATCFVKPSLGQRLISETRYVNGREIMFVKDTGSDMTLIREDLVDKSCKLEGHKVTLYTAVGQPFTAQLAVVNIETKYYKGPAHVGLVSNLAVEALMGMDILGKKGSFIVTRSMAKGLDSERTVEFVNNSIETADTDQREDIEMGNLSSMNADMLSKLQLADISLQSIKEKSFASREEAEEEPMSFFWENDILRRKWQSGDGSRAGEQIVVPAGLRKMVMELAHDRPLAGHLGLEKTKERILQSFFLPGVFSDVKRYCISCHECQKTAKRTAGEKAPMVCPPVITEPFSEIAMDIAGPLARTKSGHKYILTVVDDATRYPEAFPLKDMEATSVDRALIKLFSLTTTPYHPQANGKVERFNGTLKSMLRKFCTNNNNEWDEMLPFLLFAYREVPHEETGFAPFEMLYGWPVRGPMQILQGLFMGEEDVRKSTVEHVVKMREKLADIGALVKENLLDRQKKIKALYDLLILLPSSLSKMKAQWHGPYRVVRKINDVNYQASVPGRQGTVTYHINLLRKYKRAVLMTTQGYYNDGVDVDYHPRAGKGDAGVKLGVNLSKEQREDIINLCDEFEDVLTTRPEDGLTIKPSKCEFGAAEIECLGHIIGGGQIKTDDNKIKAMHEFPLPTTKKGIHSFLGMVGYYRKFIKNFAEVAVPLTSMTQKGRPNILVWTEDAVRSFKVLKDALTKAPVLIAPDFSRKFIVQTDASDTAVGAVLSQTLGGEEHAVAYLSRKLLPREQKYATIEKE</sequence>
<dbReference type="Gene3D" id="3.30.70.270">
    <property type="match status" value="2"/>
</dbReference>
<keyword evidence="7" id="KW-0238">DNA-binding</keyword>
<dbReference type="SUPFAM" id="SSF50630">
    <property type="entry name" value="Acid proteases"/>
    <property type="match status" value="1"/>
</dbReference>
<evidence type="ECO:0000259" key="11">
    <source>
        <dbReference type="PROSITE" id="PS50994"/>
    </source>
</evidence>
<feature type="domain" description="Integrase catalytic" evidence="11">
    <location>
        <begin position="490"/>
        <end position="586"/>
    </location>
</feature>
<dbReference type="AlphaFoldDB" id="A0ABD3X0C2"/>
<dbReference type="InterPro" id="IPR041577">
    <property type="entry name" value="RT_RNaseH_2"/>
</dbReference>
<evidence type="ECO:0000256" key="5">
    <source>
        <dbReference type="ARBA" id="ARBA00022750"/>
    </source>
</evidence>
<dbReference type="PROSITE" id="PS50994">
    <property type="entry name" value="INTEGRASE"/>
    <property type="match status" value="1"/>
</dbReference>
<evidence type="ECO:0000256" key="6">
    <source>
        <dbReference type="ARBA" id="ARBA00022759"/>
    </source>
</evidence>
<dbReference type="InterPro" id="IPR036875">
    <property type="entry name" value="Znf_CCHC_sf"/>
</dbReference>
<evidence type="ECO:0000256" key="9">
    <source>
        <dbReference type="PROSITE-ProRule" id="PRU00047"/>
    </source>
</evidence>
<dbReference type="FunFam" id="3.30.70.270:FF:000020">
    <property type="entry name" value="Transposon Tf2-6 polyprotein-like Protein"/>
    <property type="match status" value="1"/>
</dbReference>
<dbReference type="PANTHER" id="PTHR37984">
    <property type="entry name" value="PROTEIN CBG26694"/>
    <property type="match status" value="1"/>
</dbReference>
<dbReference type="Proteomes" id="UP001634394">
    <property type="component" value="Unassembled WGS sequence"/>
</dbReference>
<keyword evidence="9" id="KW-0862">Zinc</keyword>
<dbReference type="FunFam" id="1.10.340.70:FF:000001">
    <property type="entry name" value="Retrovirus-related Pol polyprotein from transposon gypsy-like Protein"/>
    <property type="match status" value="1"/>
</dbReference>
<dbReference type="GO" id="GO:0004190">
    <property type="term" value="F:aspartic-type endopeptidase activity"/>
    <property type="evidence" value="ECO:0007669"/>
    <property type="project" value="UniProtKB-KW"/>
</dbReference>
<keyword evidence="13" id="KW-1185">Reference proteome</keyword>
<evidence type="ECO:0000256" key="8">
    <source>
        <dbReference type="ARBA" id="ARBA00023268"/>
    </source>
</evidence>
<dbReference type="SUPFAM" id="SSF57756">
    <property type="entry name" value="Retrovirus zinc finger-like domains"/>
    <property type="match status" value="1"/>
</dbReference>
<feature type="domain" description="CCHC-type" evidence="10">
    <location>
        <begin position="154"/>
        <end position="168"/>
    </location>
</feature>
<dbReference type="SMART" id="SM00343">
    <property type="entry name" value="ZnF_C2HC"/>
    <property type="match status" value="1"/>
</dbReference>
<dbReference type="GO" id="GO:0006259">
    <property type="term" value="P:DNA metabolic process"/>
    <property type="evidence" value="ECO:0007669"/>
    <property type="project" value="UniProtKB-ARBA"/>
</dbReference>
<keyword evidence="9" id="KW-0863">Zinc-finger</keyword>
<dbReference type="GO" id="GO:0008270">
    <property type="term" value="F:zinc ion binding"/>
    <property type="evidence" value="ECO:0007669"/>
    <property type="project" value="UniProtKB-KW"/>
</dbReference>
<evidence type="ECO:0000259" key="10">
    <source>
        <dbReference type="PROSITE" id="PS50158"/>
    </source>
</evidence>
<dbReference type="PANTHER" id="PTHR37984:SF5">
    <property type="entry name" value="PROTEIN NYNRIN-LIKE"/>
    <property type="match status" value="1"/>
</dbReference>
<keyword evidence="8" id="KW-0511">Multifunctional enzyme</keyword>
<keyword evidence="4" id="KW-0540">Nuclease</keyword>
<name>A0ABD3X0C2_SINWO</name>
<evidence type="ECO:0000256" key="7">
    <source>
        <dbReference type="ARBA" id="ARBA00023125"/>
    </source>
</evidence>
<evidence type="ECO:0000256" key="3">
    <source>
        <dbReference type="ARBA" id="ARBA00022695"/>
    </source>
</evidence>
<keyword evidence="5" id="KW-0064">Aspartyl protease</keyword>
<accession>A0ABD3X0C2</accession>
<dbReference type="SUPFAM" id="SSF56672">
    <property type="entry name" value="DNA/RNA polymerases"/>
    <property type="match status" value="1"/>
</dbReference>
<protein>
    <submittedName>
        <fullName evidence="12">Uncharacterized protein</fullName>
    </submittedName>
</protein>
<evidence type="ECO:0000256" key="2">
    <source>
        <dbReference type="ARBA" id="ARBA00022679"/>
    </source>
</evidence>
<dbReference type="Pfam" id="PF17921">
    <property type="entry name" value="Integrase_H2C2"/>
    <property type="match status" value="1"/>
</dbReference>
<gene>
    <name evidence="12" type="ORF">ACJMK2_031474</name>
</gene>
<dbReference type="InterPro" id="IPR041588">
    <property type="entry name" value="Integrase_H2C2"/>
</dbReference>
<dbReference type="InterPro" id="IPR001878">
    <property type="entry name" value="Znf_CCHC"/>
</dbReference>